<evidence type="ECO:0000256" key="1">
    <source>
        <dbReference type="SAM" id="Phobius"/>
    </source>
</evidence>
<comment type="caution">
    <text evidence="2">The sequence shown here is derived from an EMBL/GenBank/DDBJ whole genome shotgun (WGS) entry which is preliminary data.</text>
</comment>
<protein>
    <submittedName>
        <fullName evidence="2">Uncharacterized protein</fullName>
    </submittedName>
</protein>
<keyword evidence="1" id="KW-0812">Transmembrane</keyword>
<reference evidence="2 3" key="1">
    <citation type="submission" date="2015-01" db="EMBL/GenBank/DDBJ databases">
        <title>Evolution of Trichinella species and genotypes.</title>
        <authorList>
            <person name="Korhonen P.K."/>
            <person name="Edoardo P."/>
            <person name="Giuseppe L.R."/>
            <person name="Gasser R.B."/>
        </authorList>
    </citation>
    <scope>NUCLEOTIDE SEQUENCE [LARGE SCALE GENOMIC DNA]</scope>
    <source>
        <strain evidence="2">ISS2496</strain>
    </source>
</reference>
<proteinExistence type="predicted"/>
<keyword evidence="3" id="KW-1185">Reference proteome</keyword>
<keyword evidence="1" id="KW-1133">Transmembrane helix</keyword>
<evidence type="ECO:0000313" key="3">
    <source>
        <dbReference type="Proteomes" id="UP000054783"/>
    </source>
</evidence>
<gene>
    <name evidence="2" type="ORF">T12_8602</name>
</gene>
<dbReference type="EMBL" id="JYDQ01001072">
    <property type="protein sequence ID" value="KRY05849.1"/>
    <property type="molecule type" value="Genomic_DNA"/>
</dbReference>
<dbReference type="Proteomes" id="UP000054783">
    <property type="component" value="Unassembled WGS sequence"/>
</dbReference>
<accession>A0A0V0Z002</accession>
<dbReference type="AlphaFoldDB" id="A0A0V0Z002"/>
<keyword evidence="1" id="KW-0472">Membrane</keyword>
<sequence length="86" mass="10144">MEINSILQITTYILQAMFVIVIAFVPEIKNSLIHYTSPEARLLFHIACMQICRKNTHLHKRDFIMMYWAKIQSNCDMLGIKEMPNE</sequence>
<organism evidence="2 3">
    <name type="scientific">Trichinella patagoniensis</name>
    <dbReference type="NCBI Taxonomy" id="990121"/>
    <lineage>
        <taxon>Eukaryota</taxon>
        <taxon>Metazoa</taxon>
        <taxon>Ecdysozoa</taxon>
        <taxon>Nematoda</taxon>
        <taxon>Enoplea</taxon>
        <taxon>Dorylaimia</taxon>
        <taxon>Trichinellida</taxon>
        <taxon>Trichinellidae</taxon>
        <taxon>Trichinella</taxon>
    </lineage>
</organism>
<feature type="transmembrane region" description="Helical" evidence="1">
    <location>
        <begin position="6"/>
        <end position="25"/>
    </location>
</feature>
<evidence type="ECO:0000313" key="2">
    <source>
        <dbReference type="EMBL" id="KRY05849.1"/>
    </source>
</evidence>
<name>A0A0V0Z002_9BILA</name>